<accession>A0A1D9P5H9</accession>
<dbReference type="OrthoDB" id="9984705at2"/>
<reference evidence="2" key="1">
    <citation type="submission" date="2016-10" db="EMBL/GenBank/DDBJ databases">
        <title>The complete genome sequence of the rumen bacterium Butyrivibrio hungatei MB2003.</title>
        <authorList>
            <person name="Palevich N."/>
            <person name="Kelly W.J."/>
            <person name="Leahy S.C."/>
            <person name="Altermann E."/>
            <person name="Rakonjac J."/>
            <person name="Attwood G.T."/>
        </authorList>
    </citation>
    <scope>NUCLEOTIDE SEQUENCE [LARGE SCALE GENOMIC DNA]</scope>
    <source>
        <strain evidence="2">MB2003</strain>
        <plasmid evidence="2">Plasmid pnp144</plasmid>
    </source>
</reference>
<dbReference type="EMBL" id="CP017832">
    <property type="protein sequence ID" value="AOZ97876.1"/>
    <property type="molecule type" value="Genomic_DNA"/>
</dbReference>
<geneLocation type="plasmid" evidence="2">
    <name>pnp144</name>
</geneLocation>
<evidence type="ECO:0000313" key="1">
    <source>
        <dbReference type="EMBL" id="AOZ97876.1"/>
    </source>
</evidence>
<keyword evidence="2" id="KW-1185">Reference proteome</keyword>
<proteinExistence type="predicted"/>
<keyword evidence="1" id="KW-0614">Plasmid</keyword>
<dbReference type="AlphaFoldDB" id="A0A1D9P5H9"/>
<dbReference type="KEGG" id="bhu:bhn_II077"/>
<protein>
    <submittedName>
        <fullName evidence="1">Uncharacterized protein</fullName>
    </submittedName>
</protein>
<evidence type="ECO:0000313" key="2">
    <source>
        <dbReference type="Proteomes" id="UP000179284"/>
    </source>
</evidence>
<name>A0A1D9P5H9_9FIRM</name>
<sequence length="319" mass="37021">MTNTELLRESIKKNEFISFLRGVDGYQSNDRFNPSPIPYKDNLLSLYEFVQNEDGAVSLFVDSLKSIGTDCEGIYIVANYLYILIYHIHKGVCTVQIDYKEIVEFLSNSIADKKDILVNTTKLSRLGINGCVYEKLQGLDHNCYTDNKEHLFFEKESSNDDTILSTNSLMDLVNKNIINGEKIPHSVSRPVLYKDADALYLAVFVFFYNREDIENGAVDRPTLWALADISSGEIVKRYQSKDKDFSNASYDKKYNVRSDKKYDTSKEYYERAYGLLDKIREHYLKSGEILNEDYEKYIQLILANIPDDYKRFYNDLSHI</sequence>
<dbReference type="Proteomes" id="UP000179284">
    <property type="component" value="Plasmid pNP144"/>
</dbReference>
<dbReference type="RefSeq" id="WP_071177635.1">
    <property type="nucleotide sequence ID" value="NZ_CP017832.1"/>
</dbReference>
<gene>
    <name evidence="1" type="ORF">bhn_II077</name>
</gene>
<organism evidence="1 2">
    <name type="scientific">Butyrivibrio hungatei</name>
    <dbReference type="NCBI Taxonomy" id="185008"/>
    <lineage>
        <taxon>Bacteria</taxon>
        <taxon>Bacillati</taxon>
        <taxon>Bacillota</taxon>
        <taxon>Clostridia</taxon>
        <taxon>Lachnospirales</taxon>
        <taxon>Lachnospiraceae</taxon>
        <taxon>Butyrivibrio</taxon>
    </lineage>
</organism>